<proteinExistence type="predicted"/>
<feature type="signal peptide" evidence="1">
    <location>
        <begin position="1"/>
        <end position="19"/>
    </location>
</feature>
<keyword evidence="1" id="KW-0732">Signal</keyword>
<dbReference type="AlphaFoldDB" id="A0A6P2CZZ9"/>
<dbReference type="PANTHER" id="PTHR43283:SF7">
    <property type="entry name" value="BETA-LACTAMASE-RELATED DOMAIN-CONTAINING PROTEIN"/>
    <property type="match status" value="1"/>
</dbReference>
<gene>
    <name evidence="3" type="ORF">SOIL9_30060</name>
</gene>
<evidence type="ECO:0000256" key="1">
    <source>
        <dbReference type="SAM" id="SignalP"/>
    </source>
</evidence>
<dbReference type="PANTHER" id="PTHR43283">
    <property type="entry name" value="BETA-LACTAMASE-RELATED"/>
    <property type="match status" value="1"/>
</dbReference>
<dbReference type="Proteomes" id="UP000464178">
    <property type="component" value="Chromosome"/>
</dbReference>
<feature type="domain" description="Beta-lactamase-related" evidence="2">
    <location>
        <begin position="53"/>
        <end position="310"/>
    </location>
</feature>
<dbReference type="SUPFAM" id="SSF56601">
    <property type="entry name" value="beta-lactamase/transpeptidase-like"/>
    <property type="match status" value="1"/>
</dbReference>
<dbReference type="InterPro" id="IPR050789">
    <property type="entry name" value="Diverse_Enzym_Activities"/>
</dbReference>
<evidence type="ECO:0000313" key="4">
    <source>
        <dbReference type="Proteomes" id="UP000464178"/>
    </source>
</evidence>
<accession>A0A6P2CZZ9</accession>
<name>A0A6P2CZZ9_9BACT</name>
<dbReference type="Gene3D" id="3.40.710.10">
    <property type="entry name" value="DD-peptidase/beta-lactamase superfamily"/>
    <property type="match status" value="1"/>
</dbReference>
<evidence type="ECO:0000313" key="3">
    <source>
        <dbReference type="EMBL" id="VTR94708.1"/>
    </source>
</evidence>
<sequence>MRTLAGVALFALTALPAAGADLPRSNPEAQGVSSPALRAFIEAADKDIDALHSFMLVRHGHVVAEGWWGPYAAETPHMLFSLSKSFTSTAVGLAAAEGKLSADDPVLKFFPNEAPADPSTNLKAMRLSDLLRMSTGHQTEPLRKASESWAKTFLAQSVPFKPGTHFLYNTSATYMLSAAVQQATGQTVLDYLKPRLFDPLGIAKPTWELSPQGISTGGYGLSVRTEDIAKFGQLYLQKGKWNGKQLVPEAWVETATARQTSNGSNPKSDWDQGYGYQFWRCRNGAYRGDGAFGQYCIVLPEQDAVIAITSGVKDMQAVLNLVWDKLLPAMKSGALAADEDAAKKLASTLKGLALRTPEGKASAPKVASKKFVFPSNDGKLESVVLENGKDGAVTLVARVGGTDRRIECGAGSWVKGRTAWGRLPEQPCAAAGAWTADDTFTAKICFTETPFITTVRLKFTGSEVRYETEANVGFGPTKEAALVGKSE</sequence>
<dbReference type="InterPro" id="IPR001466">
    <property type="entry name" value="Beta-lactam-related"/>
</dbReference>
<dbReference type="Pfam" id="PF00144">
    <property type="entry name" value="Beta-lactamase"/>
    <property type="match status" value="1"/>
</dbReference>
<evidence type="ECO:0000259" key="2">
    <source>
        <dbReference type="Pfam" id="PF00144"/>
    </source>
</evidence>
<dbReference type="RefSeq" id="WP_162669206.1">
    <property type="nucleotide sequence ID" value="NZ_LR593886.1"/>
</dbReference>
<organism evidence="3 4">
    <name type="scientific">Gemmata massiliana</name>
    <dbReference type="NCBI Taxonomy" id="1210884"/>
    <lineage>
        <taxon>Bacteria</taxon>
        <taxon>Pseudomonadati</taxon>
        <taxon>Planctomycetota</taxon>
        <taxon>Planctomycetia</taxon>
        <taxon>Gemmatales</taxon>
        <taxon>Gemmataceae</taxon>
        <taxon>Gemmata</taxon>
    </lineage>
</organism>
<dbReference type="EMBL" id="LR593886">
    <property type="protein sequence ID" value="VTR94708.1"/>
    <property type="molecule type" value="Genomic_DNA"/>
</dbReference>
<reference evidence="3 4" key="1">
    <citation type="submission" date="2019-05" db="EMBL/GenBank/DDBJ databases">
        <authorList>
            <consortium name="Science for Life Laboratories"/>
        </authorList>
    </citation>
    <scope>NUCLEOTIDE SEQUENCE [LARGE SCALE GENOMIC DNA]</scope>
    <source>
        <strain evidence="3">Soil9</strain>
    </source>
</reference>
<feature type="chain" id="PRO_5026926658" description="Beta-lactamase-related domain-containing protein" evidence="1">
    <location>
        <begin position="20"/>
        <end position="487"/>
    </location>
</feature>
<protein>
    <recommendedName>
        <fullName evidence="2">Beta-lactamase-related domain-containing protein</fullName>
    </recommendedName>
</protein>
<dbReference type="InterPro" id="IPR012338">
    <property type="entry name" value="Beta-lactam/transpept-like"/>
</dbReference>
<keyword evidence="4" id="KW-1185">Reference proteome</keyword>
<dbReference type="KEGG" id="gms:SOIL9_30060"/>